<protein>
    <recommendedName>
        <fullName evidence="4">Secreted protein</fullName>
    </recommendedName>
</protein>
<keyword evidence="3" id="KW-1185">Reference proteome</keyword>
<proteinExistence type="predicted"/>
<evidence type="ECO:0008006" key="4">
    <source>
        <dbReference type="Google" id="ProtNLM"/>
    </source>
</evidence>
<feature type="chain" id="PRO_5041725469" description="Secreted protein" evidence="1">
    <location>
        <begin position="20"/>
        <end position="147"/>
    </location>
</feature>
<name>A0AA88AH99_FICCA</name>
<reference evidence="2" key="1">
    <citation type="submission" date="2023-07" db="EMBL/GenBank/DDBJ databases">
        <title>draft genome sequence of fig (Ficus carica).</title>
        <authorList>
            <person name="Takahashi T."/>
            <person name="Nishimura K."/>
        </authorList>
    </citation>
    <scope>NUCLEOTIDE SEQUENCE</scope>
</reference>
<dbReference type="AlphaFoldDB" id="A0AA88AH99"/>
<keyword evidence="1" id="KW-0732">Signal</keyword>
<accession>A0AA88AH99</accession>
<organism evidence="2 3">
    <name type="scientific">Ficus carica</name>
    <name type="common">Common fig</name>
    <dbReference type="NCBI Taxonomy" id="3494"/>
    <lineage>
        <taxon>Eukaryota</taxon>
        <taxon>Viridiplantae</taxon>
        <taxon>Streptophyta</taxon>
        <taxon>Embryophyta</taxon>
        <taxon>Tracheophyta</taxon>
        <taxon>Spermatophyta</taxon>
        <taxon>Magnoliopsida</taxon>
        <taxon>eudicotyledons</taxon>
        <taxon>Gunneridae</taxon>
        <taxon>Pentapetalae</taxon>
        <taxon>rosids</taxon>
        <taxon>fabids</taxon>
        <taxon>Rosales</taxon>
        <taxon>Moraceae</taxon>
        <taxon>Ficeae</taxon>
        <taxon>Ficus</taxon>
    </lineage>
</organism>
<evidence type="ECO:0000313" key="3">
    <source>
        <dbReference type="Proteomes" id="UP001187192"/>
    </source>
</evidence>
<evidence type="ECO:0000313" key="2">
    <source>
        <dbReference type="EMBL" id="GMN51915.1"/>
    </source>
</evidence>
<sequence>MLRVLGMQVIRLLVWSFDARHLLSPSGCSQLIGYGRFSEKYVLGHGTLLCCPGTNGVRSLLRQILLYSSTSLGRCSVMGPNSDVREPRELGVQGQMLDPARARPFGQCSVMGPDSVVREPQELGVCKGKCWVLLRHLLSVSTRSWDL</sequence>
<gene>
    <name evidence="2" type="ORF">TIFTF001_021066</name>
</gene>
<comment type="caution">
    <text evidence="2">The sequence shown here is derived from an EMBL/GenBank/DDBJ whole genome shotgun (WGS) entry which is preliminary data.</text>
</comment>
<dbReference type="Proteomes" id="UP001187192">
    <property type="component" value="Unassembled WGS sequence"/>
</dbReference>
<dbReference type="EMBL" id="BTGU01000039">
    <property type="protein sequence ID" value="GMN51915.1"/>
    <property type="molecule type" value="Genomic_DNA"/>
</dbReference>
<evidence type="ECO:0000256" key="1">
    <source>
        <dbReference type="SAM" id="SignalP"/>
    </source>
</evidence>
<feature type="non-terminal residue" evidence="2">
    <location>
        <position position="147"/>
    </location>
</feature>
<feature type="signal peptide" evidence="1">
    <location>
        <begin position="1"/>
        <end position="19"/>
    </location>
</feature>